<evidence type="ECO:0000313" key="2">
    <source>
        <dbReference type="EMBL" id="MBB4761437.1"/>
    </source>
</evidence>
<dbReference type="Proteomes" id="UP000578112">
    <property type="component" value="Unassembled WGS sequence"/>
</dbReference>
<dbReference type="GO" id="GO:0003677">
    <property type="term" value="F:DNA binding"/>
    <property type="evidence" value="ECO:0007669"/>
    <property type="project" value="UniProtKB-KW"/>
</dbReference>
<reference evidence="2 3" key="1">
    <citation type="submission" date="2020-08" db="EMBL/GenBank/DDBJ databases">
        <title>Sequencing the genomes of 1000 actinobacteria strains.</title>
        <authorList>
            <person name="Klenk H.-P."/>
        </authorList>
    </citation>
    <scope>NUCLEOTIDE SEQUENCE [LARGE SCALE GENOMIC DNA]</scope>
    <source>
        <strain evidence="2 3">DSM 43149</strain>
    </source>
</reference>
<proteinExistence type="predicted"/>
<dbReference type="GO" id="GO:0006355">
    <property type="term" value="P:regulation of DNA-templated transcription"/>
    <property type="evidence" value="ECO:0007669"/>
    <property type="project" value="InterPro"/>
</dbReference>
<evidence type="ECO:0000313" key="3">
    <source>
        <dbReference type="Proteomes" id="UP000578112"/>
    </source>
</evidence>
<dbReference type="InterPro" id="IPR036388">
    <property type="entry name" value="WH-like_DNA-bd_sf"/>
</dbReference>
<name>A0A7W7MP85_9ACTN</name>
<protein>
    <submittedName>
        <fullName evidence="2">DNA-binding CsgD family transcriptional regulator</fullName>
    </submittedName>
</protein>
<feature type="domain" description="HTH luxR-type" evidence="1">
    <location>
        <begin position="866"/>
        <end position="923"/>
    </location>
</feature>
<sequence>MTGLAADPALTGRQECERRLTAMLDAAVAGRPCLATLPGHCGNGQHALVSRLIRAGADRGLLVLEAGAGRAEHRVPYAGVRRMIGSLTGVDPGRETGPGAPPPGLREAVDALLHRPALVVIRDSRWLDAPSRRWLRAFVRRLPGRGVAVLYGGVHVAEEADWLGVRALHDLIPVADVELRDLTGSDVARGIEAALGAAPDAGFTDAASRLSAGRPDVLDDMLRLLRAGRREPVSAAVPELDGAAASAWAERASYVLRELGDDATAALRAVAVCGGLLDLPLVYTLVEPFAMSADRMRAVLDASGLAVADGDRLRIVAPQVTDRLLADLPADERADLHARAAGLAHRAGAADELVADLLLPARPVGAPWAVHRLRQSSGALCRLGRYQRARGHLARALDEPLDQELRTRLGIELAGVEAVTAPEASDRRLTELARLDSSGSVPAAVSAIDLCLARGDADRARRSVLHVLGHGGGLMRERLLALGALADGVRSYPAEQALPGMPALPAPPVDPMQAGAGAWSLAVRGLDRPVVVSLARRALSAQDGEVMPRLAACQALVLADELDDAEAALDHLVDRLRGGFATAVLSRALVARAELHLRRGLIDLATRDGRHAEQVLPMSSWHPLALPQLLSLRIMIDVESGRIAPALELAASPVPAGAEAGPYWPFLLFARAMTAWADGRPSDAAELLHHCGRMLVRQGWPNPALLPWRALTVHVSVQTGDHDRARRMAADEVRLARRWGSRAALGWAELTRLLADTGGAQQGDRDDEGGICDIHEAVATLRRPHGRISLGWALAELAQGQLARGDHEAAQQSVTVAAEIAAGYPAGRLAQRLRPLHDVLRQHAARQAVAAPGSPPEGLLLLHPAWATLSENDRLTAVLAGRGNRTRHIAALLSVSERTVELRLSRVYKAMRLSGRRELRALVQAAGSG</sequence>
<keyword evidence="3" id="KW-1185">Reference proteome</keyword>
<comment type="caution">
    <text evidence="2">The sequence shown here is derived from an EMBL/GenBank/DDBJ whole genome shotgun (WGS) entry which is preliminary data.</text>
</comment>
<organism evidence="2 3">
    <name type="scientific">Actinoplanes digitatis</name>
    <dbReference type="NCBI Taxonomy" id="1868"/>
    <lineage>
        <taxon>Bacteria</taxon>
        <taxon>Bacillati</taxon>
        <taxon>Actinomycetota</taxon>
        <taxon>Actinomycetes</taxon>
        <taxon>Micromonosporales</taxon>
        <taxon>Micromonosporaceae</taxon>
        <taxon>Actinoplanes</taxon>
    </lineage>
</organism>
<gene>
    <name evidence="2" type="ORF">BJ971_001993</name>
</gene>
<dbReference type="InterPro" id="IPR016032">
    <property type="entry name" value="Sig_transdc_resp-reg_C-effctor"/>
</dbReference>
<evidence type="ECO:0000259" key="1">
    <source>
        <dbReference type="SMART" id="SM00421"/>
    </source>
</evidence>
<keyword evidence="2" id="KW-0238">DNA-binding</keyword>
<accession>A0A7W7MP85</accession>
<dbReference type="InterPro" id="IPR000792">
    <property type="entry name" value="Tscrpt_reg_LuxR_C"/>
</dbReference>
<dbReference type="SUPFAM" id="SSF46894">
    <property type="entry name" value="C-terminal effector domain of the bipartite response regulators"/>
    <property type="match status" value="1"/>
</dbReference>
<dbReference type="AlphaFoldDB" id="A0A7W7MP85"/>
<dbReference type="Gene3D" id="1.10.10.10">
    <property type="entry name" value="Winged helix-like DNA-binding domain superfamily/Winged helix DNA-binding domain"/>
    <property type="match status" value="1"/>
</dbReference>
<dbReference type="SMART" id="SM00421">
    <property type="entry name" value="HTH_LUXR"/>
    <property type="match status" value="1"/>
</dbReference>
<dbReference type="RefSeq" id="WP_184991840.1">
    <property type="nucleotide sequence ID" value="NZ_BOMK01000030.1"/>
</dbReference>
<dbReference type="EMBL" id="JACHNH010000001">
    <property type="protein sequence ID" value="MBB4761437.1"/>
    <property type="molecule type" value="Genomic_DNA"/>
</dbReference>